<dbReference type="Proteomes" id="UP000250078">
    <property type="component" value="Unassembled WGS sequence"/>
</dbReference>
<proteinExistence type="predicted"/>
<evidence type="ECO:0000313" key="2">
    <source>
        <dbReference type="Proteomes" id="UP000250078"/>
    </source>
</evidence>
<protein>
    <submittedName>
        <fullName evidence="1">Ankyrin</fullName>
    </submittedName>
</protein>
<gene>
    <name evidence="1" type="ORF">K441DRAFT_596063</name>
</gene>
<organism evidence="1 2">
    <name type="scientific">Cenococcum geophilum 1.58</name>
    <dbReference type="NCBI Taxonomy" id="794803"/>
    <lineage>
        <taxon>Eukaryota</taxon>
        <taxon>Fungi</taxon>
        <taxon>Dikarya</taxon>
        <taxon>Ascomycota</taxon>
        <taxon>Pezizomycotina</taxon>
        <taxon>Dothideomycetes</taxon>
        <taxon>Pleosporomycetidae</taxon>
        <taxon>Gloniales</taxon>
        <taxon>Gloniaceae</taxon>
        <taxon>Cenococcum</taxon>
    </lineage>
</organism>
<name>A0ACC8EL92_9PEZI</name>
<reference evidence="1 2" key="1">
    <citation type="journal article" date="2016" name="Nat. Commun.">
        <title>Ectomycorrhizal ecology is imprinted in the genome of the dominant symbiotic fungus Cenococcum geophilum.</title>
        <authorList>
            <consortium name="DOE Joint Genome Institute"/>
            <person name="Peter M."/>
            <person name="Kohler A."/>
            <person name="Ohm R.A."/>
            <person name="Kuo A."/>
            <person name="Krutzmann J."/>
            <person name="Morin E."/>
            <person name="Arend M."/>
            <person name="Barry K.W."/>
            <person name="Binder M."/>
            <person name="Choi C."/>
            <person name="Clum A."/>
            <person name="Copeland A."/>
            <person name="Grisel N."/>
            <person name="Haridas S."/>
            <person name="Kipfer T."/>
            <person name="LaButti K."/>
            <person name="Lindquist E."/>
            <person name="Lipzen A."/>
            <person name="Maire R."/>
            <person name="Meier B."/>
            <person name="Mihaltcheva S."/>
            <person name="Molinier V."/>
            <person name="Murat C."/>
            <person name="Poggeler S."/>
            <person name="Quandt C.A."/>
            <person name="Sperisen C."/>
            <person name="Tritt A."/>
            <person name="Tisserant E."/>
            <person name="Crous P.W."/>
            <person name="Henrissat B."/>
            <person name="Nehls U."/>
            <person name="Egli S."/>
            <person name="Spatafora J.W."/>
            <person name="Grigoriev I.V."/>
            <person name="Martin F.M."/>
        </authorList>
    </citation>
    <scope>NUCLEOTIDE SEQUENCE [LARGE SCALE GENOMIC DNA]</scope>
    <source>
        <strain evidence="1 2">1.58</strain>
    </source>
</reference>
<evidence type="ECO:0000313" key="1">
    <source>
        <dbReference type="EMBL" id="OCK87073.1"/>
    </source>
</evidence>
<keyword evidence="2" id="KW-1185">Reference proteome</keyword>
<feature type="non-terminal residue" evidence="1">
    <location>
        <position position="1"/>
    </location>
</feature>
<dbReference type="EMBL" id="KV748271">
    <property type="protein sequence ID" value="OCK87073.1"/>
    <property type="molecule type" value="Genomic_DNA"/>
</dbReference>
<accession>A0ACC8EL92</accession>
<sequence>LHLAARHGHYKIAVLLLDKGADVNAQSKDYSNALQAALERGQKQVVRLLVNKGADINA</sequence>